<evidence type="ECO:0000313" key="2">
    <source>
        <dbReference type="EMBL" id="RPD40703.1"/>
    </source>
</evidence>
<comment type="caution">
    <text evidence="2">The sequence shown here is derived from an EMBL/GenBank/DDBJ whole genome shotgun (WGS) entry which is preliminary data.</text>
</comment>
<evidence type="ECO:0000313" key="3">
    <source>
        <dbReference type="Proteomes" id="UP000279089"/>
    </source>
</evidence>
<evidence type="ECO:0000259" key="1">
    <source>
        <dbReference type="PROSITE" id="PS50878"/>
    </source>
</evidence>
<reference evidence="3" key="1">
    <citation type="submission" date="2018-11" db="EMBL/GenBank/DDBJ databases">
        <title>Chitinophaga lutea sp.nov., isolate from arsenic contaminated soil.</title>
        <authorList>
            <person name="Zong Y."/>
        </authorList>
    </citation>
    <scope>NUCLEOTIDE SEQUENCE [LARGE SCALE GENOMIC DNA]</scope>
    <source>
        <strain evidence="3">YLT18</strain>
    </source>
</reference>
<keyword evidence="2" id="KW-0808">Transferase</keyword>
<dbReference type="Pfam" id="PF00078">
    <property type="entry name" value="RVT_1"/>
    <property type="match status" value="1"/>
</dbReference>
<dbReference type="PROSITE" id="PS50878">
    <property type="entry name" value="RT_POL"/>
    <property type="match status" value="1"/>
</dbReference>
<dbReference type="CDD" id="cd01646">
    <property type="entry name" value="RT_Bac_retron_I"/>
    <property type="match status" value="1"/>
</dbReference>
<dbReference type="InterPro" id="IPR000477">
    <property type="entry name" value="RT_dom"/>
</dbReference>
<dbReference type="AlphaFoldDB" id="A0A3N4MZA5"/>
<dbReference type="NCBIfam" id="NF041748">
    <property type="entry name" value="Drt3b"/>
    <property type="match status" value="1"/>
</dbReference>
<keyword evidence="3" id="KW-1185">Reference proteome</keyword>
<dbReference type="OrthoDB" id="9780724at2"/>
<accession>A0A3N4MZA5</accession>
<sequence length="691" mass="82878">MKKKYIKYKKERVVFSDVLPFEIPVTFSNRHFYNFLTRYKIEIKDGKLTWLNHSPSLPLIIPLIFGIEKDKCQNIGNGYVDDTKSMTIPFNFKISHKENDFRALTLIHPINQISVVEFYEKYKEAILYYCNQSEFSIRKAHKVAKYRYYKDRTHYTTLAQDQEFESFEEYNKEYEHLKTFFVYKNYGNIHKFYESYKYHRCEKKYNRLFKFDISRCFDSIYTHSISWALFNKEYIKLRIGYSHKTFPGEFDSLMQRMNHNETNGIVIGPEFSRIFAELILQKIDTEVAKSLKNKEKIYNKRDYEIFRYVDDYFVFYNEESTKERIIKSFRLNLKDFKLSLNDSKNIHYEKPIITEITIAKQRLTELIQKQLIFEISTQKKEISTLEINGVEKIGTENDEIKGSIYVSSNTLITKIKTVIKETGVEYKDVLNYTLALIDRRSAKILKDYKRVDKAPGSEKNIVRSILEILDVTFFLYSVSPRVNTTIKLSRILRRFTEFLKSKHIKNLDFKHLVFKKIYDNIYFILHKNKTVEHTQVETLYLLISLTELGKEYNLSEEVLCSYFCIETDNQNNLIAKNELNYFSITVLLFYIKSKKRYDKLRKCLMDHIEQRFKEFANDGITKRAELVFLLFDIIVCPYLDIKFRENILNLFNITSHNDIQSIINERKFWFTKWTDFNLGKELDAKQSQEVY</sequence>
<dbReference type="EMBL" id="RMBX01000006">
    <property type="protein sequence ID" value="RPD40703.1"/>
    <property type="molecule type" value="Genomic_DNA"/>
</dbReference>
<proteinExistence type="predicted"/>
<dbReference type="GO" id="GO:0003964">
    <property type="term" value="F:RNA-directed DNA polymerase activity"/>
    <property type="evidence" value="ECO:0007669"/>
    <property type="project" value="UniProtKB-KW"/>
</dbReference>
<protein>
    <submittedName>
        <fullName evidence="2">RNA-directed DNA polymerase</fullName>
    </submittedName>
</protein>
<keyword evidence="2" id="KW-0548">Nucleotidyltransferase</keyword>
<gene>
    <name evidence="2" type="ORF">EG028_11755</name>
</gene>
<organism evidence="2 3">
    <name type="scientific">Chitinophaga barathri</name>
    <dbReference type="NCBI Taxonomy" id="1647451"/>
    <lineage>
        <taxon>Bacteria</taxon>
        <taxon>Pseudomonadati</taxon>
        <taxon>Bacteroidota</taxon>
        <taxon>Chitinophagia</taxon>
        <taxon>Chitinophagales</taxon>
        <taxon>Chitinophagaceae</taxon>
        <taxon>Chitinophaga</taxon>
    </lineage>
</organism>
<dbReference type="RefSeq" id="WP_120516985.1">
    <property type="nucleotide sequence ID" value="NZ_QXZY01000007.1"/>
</dbReference>
<feature type="domain" description="Reverse transcriptase" evidence="1">
    <location>
        <begin position="76"/>
        <end position="358"/>
    </location>
</feature>
<dbReference type="Proteomes" id="UP000279089">
    <property type="component" value="Unassembled WGS sequence"/>
</dbReference>
<name>A0A3N4MZA5_9BACT</name>
<keyword evidence="2" id="KW-0695">RNA-directed DNA polymerase</keyword>